<dbReference type="AlphaFoldDB" id="A0A7M5VBP1"/>
<proteinExistence type="predicted"/>
<dbReference type="PANTHER" id="PTHR10671">
    <property type="entry name" value="EPITHELIAL MEMBRANE PROTEIN-RELATED"/>
    <property type="match status" value="1"/>
</dbReference>
<evidence type="ECO:0000256" key="1">
    <source>
        <dbReference type="ARBA" id="ARBA00004141"/>
    </source>
</evidence>
<evidence type="ECO:0000256" key="3">
    <source>
        <dbReference type="ARBA" id="ARBA00022989"/>
    </source>
</evidence>
<dbReference type="Proteomes" id="UP000594262">
    <property type="component" value="Unplaced"/>
</dbReference>
<dbReference type="Gene3D" id="1.20.140.150">
    <property type="match status" value="1"/>
</dbReference>
<dbReference type="InterPro" id="IPR004031">
    <property type="entry name" value="PMP22/EMP/MP20/Claudin"/>
</dbReference>
<protein>
    <submittedName>
        <fullName evidence="6">Uncharacterized protein</fullName>
    </submittedName>
</protein>
<keyword evidence="2 5" id="KW-0812">Transmembrane</keyword>
<keyword evidence="3 5" id="KW-1133">Transmembrane helix</keyword>
<keyword evidence="4 5" id="KW-0472">Membrane</keyword>
<dbReference type="EnsemblMetazoa" id="CLYHEMT007297.1">
    <property type="protein sequence ID" value="CLYHEMP007297.1"/>
    <property type="gene ID" value="CLYHEMG007297"/>
</dbReference>
<keyword evidence="7" id="KW-1185">Reference proteome</keyword>
<evidence type="ECO:0000256" key="2">
    <source>
        <dbReference type="ARBA" id="ARBA00022692"/>
    </source>
</evidence>
<evidence type="ECO:0000313" key="6">
    <source>
        <dbReference type="EnsemblMetazoa" id="CLYHEMP007297.1"/>
    </source>
</evidence>
<feature type="transmembrane region" description="Helical" evidence="5">
    <location>
        <begin position="171"/>
        <end position="192"/>
    </location>
</feature>
<evidence type="ECO:0000256" key="4">
    <source>
        <dbReference type="ARBA" id="ARBA00023136"/>
    </source>
</evidence>
<dbReference type="GO" id="GO:0005886">
    <property type="term" value="C:plasma membrane"/>
    <property type="evidence" value="ECO:0007669"/>
    <property type="project" value="TreeGrafter"/>
</dbReference>
<evidence type="ECO:0000256" key="5">
    <source>
        <dbReference type="SAM" id="Phobius"/>
    </source>
</evidence>
<name>A0A7M5VBP1_9CNID</name>
<feature type="transmembrane region" description="Helical" evidence="5">
    <location>
        <begin position="138"/>
        <end position="159"/>
    </location>
</feature>
<reference evidence="6" key="1">
    <citation type="submission" date="2021-01" db="UniProtKB">
        <authorList>
            <consortium name="EnsemblMetazoa"/>
        </authorList>
    </citation>
    <scope>IDENTIFICATION</scope>
</reference>
<comment type="subcellular location">
    <subcellularLocation>
        <location evidence="1">Membrane</location>
        <topology evidence="1">Multi-pass membrane protein</topology>
    </subcellularLocation>
</comment>
<feature type="transmembrane region" description="Helical" evidence="5">
    <location>
        <begin position="17"/>
        <end position="36"/>
    </location>
</feature>
<dbReference type="Pfam" id="PF00822">
    <property type="entry name" value="PMP22_Claudin"/>
    <property type="match status" value="1"/>
</dbReference>
<sequence length="234" mass="26564">MKDEAATNNKCQAWTKLIFNLIIFILLIISMTTKPWGVLKIESSDKEIGNFGLWRACKMGKSDTGKVCDDISDGNFTVFAYKSNPSDIDVKFGNTIEKLCIEFRNETVLKNGTNTTELQPYNKCITERFYQKVEVERLRVFIILATVVSFLVTFGHIFGMYKGQSNDFVPAVASLLIPLWLIIGLSVFLGFYGGDHFQLVMLEYGWSMILAWICAVLSLLNTLYMMYTAFTSEI</sequence>
<dbReference type="InterPro" id="IPR050579">
    <property type="entry name" value="PMP-22/EMP/MP20-like"/>
</dbReference>
<dbReference type="PANTHER" id="PTHR10671:SF108">
    <property type="entry name" value="CLAUDIN FAMILY PROTEIN-RELATED"/>
    <property type="match status" value="1"/>
</dbReference>
<feature type="transmembrane region" description="Helical" evidence="5">
    <location>
        <begin position="204"/>
        <end position="227"/>
    </location>
</feature>
<accession>A0A7M5VBP1</accession>
<organism evidence="6 7">
    <name type="scientific">Clytia hemisphaerica</name>
    <dbReference type="NCBI Taxonomy" id="252671"/>
    <lineage>
        <taxon>Eukaryota</taxon>
        <taxon>Metazoa</taxon>
        <taxon>Cnidaria</taxon>
        <taxon>Hydrozoa</taxon>
        <taxon>Hydroidolina</taxon>
        <taxon>Leptothecata</taxon>
        <taxon>Obeliida</taxon>
        <taxon>Clytiidae</taxon>
        <taxon>Clytia</taxon>
    </lineage>
</organism>
<evidence type="ECO:0000313" key="7">
    <source>
        <dbReference type="Proteomes" id="UP000594262"/>
    </source>
</evidence>